<dbReference type="Proteomes" id="UP000467841">
    <property type="component" value="Unassembled WGS sequence"/>
</dbReference>
<feature type="coiled-coil region" evidence="1">
    <location>
        <begin position="305"/>
        <end position="372"/>
    </location>
</feature>
<protein>
    <recommendedName>
        <fullName evidence="5">ACT domain-containing protein</fullName>
    </recommendedName>
</protein>
<reference evidence="3" key="1">
    <citation type="submission" date="2020-01" db="EMBL/GenBank/DDBJ databases">
        <authorList>
            <person name="Mishra B."/>
        </authorList>
    </citation>
    <scope>NUCLEOTIDE SEQUENCE [LARGE SCALE GENOMIC DNA]</scope>
</reference>
<evidence type="ECO:0000256" key="1">
    <source>
        <dbReference type="SAM" id="Coils"/>
    </source>
</evidence>
<keyword evidence="4" id="KW-1185">Reference proteome</keyword>
<keyword evidence="1" id="KW-0175">Coiled coil</keyword>
<gene>
    <name evidence="3" type="ORF">MERR_LOCUS27511</name>
</gene>
<dbReference type="EMBL" id="CACVBM020001227">
    <property type="protein sequence ID" value="CAA7040276.1"/>
    <property type="molecule type" value="Genomic_DNA"/>
</dbReference>
<proteinExistence type="predicted"/>
<evidence type="ECO:0000256" key="2">
    <source>
        <dbReference type="SAM" id="MobiDB-lite"/>
    </source>
</evidence>
<name>A0A6D2JM12_9BRAS</name>
<dbReference type="AlphaFoldDB" id="A0A6D2JM12"/>
<evidence type="ECO:0000313" key="4">
    <source>
        <dbReference type="Proteomes" id="UP000467841"/>
    </source>
</evidence>
<accession>A0A6D2JM12</accession>
<organism evidence="3 4">
    <name type="scientific">Microthlaspi erraticum</name>
    <dbReference type="NCBI Taxonomy" id="1685480"/>
    <lineage>
        <taxon>Eukaryota</taxon>
        <taxon>Viridiplantae</taxon>
        <taxon>Streptophyta</taxon>
        <taxon>Embryophyta</taxon>
        <taxon>Tracheophyta</taxon>
        <taxon>Spermatophyta</taxon>
        <taxon>Magnoliopsida</taxon>
        <taxon>eudicotyledons</taxon>
        <taxon>Gunneridae</taxon>
        <taxon>Pentapetalae</taxon>
        <taxon>rosids</taxon>
        <taxon>malvids</taxon>
        <taxon>Brassicales</taxon>
        <taxon>Brassicaceae</taxon>
        <taxon>Coluteocarpeae</taxon>
        <taxon>Microthlaspi</taxon>
    </lineage>
</organism>
<evidence type="ECO:0008006" key="5">
    <source>
        <dbReference type="Google" id="ProtNLM"/>
    </source>
</evidence>
<comment type="caution">
    <text evidence="3">The sequence shown here is derived from an EMBL/GenBank/DDBJ whole genome shotgun (WGS) entry which is preliminary data.</text>
</comment>
<sequence length="553" mass="63054">MDEKISAEDVLIHMKLMKKMLEGVGIVVQVVPLNLKEDDQSSEQPSNPALKEDDQAKKDLLVQDPGVGIVIEAVPALVDHHVGAGDNATLPTEHMMINFVSVNLDHQAKAFHELSFLLGAELGLQILETSSFASEDGLSLDVFVVDGWSREESQRLEDVLRDEIIKFESRNILGQSVFSRIFFDSYTPKFSNRKPNKASIFDAPVESLRKHLVVGCSERLFNKLYGRAEEDPSFALKLIRGASFIQRNKARLMSKLLKDKSCEYTHTRAFNKKFAALSVAKATATLAVAALFGVFAVGSGIIPAMEEKEDRALQLQEVKDSFNDKLAGYYKQSRSFFQEGLNSNLKKMDSKLEGQNMKYSKLEERVRVLEEAGAKKSSWFGEVEEGHKDVALEDVELDVKMKNYDWRQSSRETFLHCRVQELETQLDREKDECKRITSRTKKFMKEYRYNMFLSWTTRWDGLSLRGISRLLVVCWNEMTERHAYIDMAMVNAHLVYGGQHTTISLEMPLKLSPSHLVVQDRNIFTMLEIPMERHVPRTLGESTGNPWPFLRIM</sequence>
<dbReference type="OrthoDB" id="665283at2759"/>
<feature type="region of interest" description="Disordered" evidence="2">
    <location>
        <begin position="37"/>
        <end position="56"/>
    </location>
</feature>
<evidence type="ECO:0000313" key="3">
    <source>
        <dbReference type="EMBL" id="CAA7040276.1"/>
    </source>
</evidence>